<proteinExistence type="predicted"/>
<evidence type="ECO:0000313" key="1">
    <source>
        <dbReference type="EMBL" id="TMR29917.1"/>
    </source>
</evidence>
<gene>
    <name evidence="1" type="ORF">ETD85_30845</name>
</gene>
<dbReference type="EMBL" id="VCKX01000110">
    <property type="protein sequence ID" value="TMR29917.1"/>
    <property type="molecule type" value="Genomic_DNA"/>
</dbReference>
<keyword evidence="2" id="KW-1185">Reference proteome</keyword>
<evidence type="ECO:0000313" key="2">
    <source>
        <dbReference type="Proteomes" id="UP000306628"/>
    </source>
</evidence>
<accession>A0A5S4GA75</accession>
<organism evidence="1 2">
    <name type="scientific">Nonomuraea zeae</name>
    <dbReference type="NCBI Taxonomy" id="1642303"/>
    <lineage>
        <taxon>Bacteria</taxon>
        <taxon>Bacillati</taxon>
        <taxon>Actinomycetota</taxon>
        <taxon>Actinomycetes</taxon>
        <taxon>Streptosporangiales</taxon>
        <taxon>Streptosporangiaceae</taxon>
        <taxon>Nonomuraea</taxon>
    </lineage>
</organism>
<dbReference type="Proteomes" id="UP000306628">
    <property type="component" value="Unassembled WGS sequence"/>
</dbReference>
<comment type="caution">
    <text evidence="1">The sequence shown here is derived from an EMBL/GenBank/DDBJ whole genome shotgun (WGS) entry which is preliminary data.</text>
</comment>
<sequence>MSPGLEGSTVAAVESAVGPHNLPDSIRALSSLDGIDYADLFTLTAGADTEATPEQWARAMLGDVPNAGERLIWRGFLGLRLSQGRSPDTVAGWRISGRGDGWLRLETASWFLSANLIVQVAGERVSIATLLRYDRPVGGLVWPPLSAVHRLLVPRMLRAALAKTDRHVTRS</sequence>
<reference evidence="1 2" key="1">
    <citation type="submission" date="2019-05" db="EMBL/GenBank/DDBJ databases">
        <title>Draft genome sequence of Nonomuraea zeae DSM 100528.</title>
        <authorList>
            <person name="Saricaoglu S."/>
            <person name="Isik K."/>
        </authorList>
    </citation>
    <scope>NUCLEOTIDE SEQUENCE [LARGE SCALE GENOMIC DNA]</scope>
    <source>
        <strain evidence="1 2">DSM 100528</strain>
    </source>
</reference>
<dbReference type="AlphaFoldDB" id="A0A5S4GA75"/>
<dbReference type="OrthoDB" id="4551029at2"/>
<name>A0A5S4GA75_9ACTN</name>
<protein>
    <submittedName>
        <fullName evidence="1">DUF2867 domain-containing protein</fullName>
    </submittedName>
</protein>
<dbReference type="RefSeq" id="WP_138693318.1">
    <property type="nucleotide sequence ID" value="NZ_JBHSAZ010000081.1"/>
</dbReference>